<accession>A0A5C3QCH5</accession>
<dbReference type="Proteomes" id="UP000305067">
    <property type="component" value="Unassembled WGS sequence"/>
</dbReference>
<gene>
    <name evidence="1" type="ORF">BDV98DRAFT_594700</name>
</gene>
<dbReference type="EMBL" id="ML178832">
    <property type="protein sequence ID" value="TFK99764.1"/>
    <property type="molecule type" value="Genomic_DNA"/>
</dbReference>
<dbReference type="AlphaFoldDB" id="A0A5C3QCH5"/>
<reference evidence="1 2" key="1">
    <citation type="journal article" date="2019" name="Nat. Ecol. Evol.">
        <title>Megaphylogeny resolves global patterns of mushroom evolution.</title>
        <authorList>
            <person name="Varga T."/>
            <person name="Krizsan K."/>
            <person name="Foldi C."/>
            <person name="Dima B."/>
            <person name="Sanchez-Garcia M."/>
            <person name="Sanchez-Ramirez S."/>
            <person name="Szollosi G.J."/>
            <person name="Szarkandi J.G."/>
            <person name="Papp V."/>
            <person name="Albert L."/>
            <person name="Andreopoulos W."/>
            <person name="Angelini C."/>
            <person name="Antonin V."/>
            <person name="Barry K.W."/>
            <person name="Bougher N.L."/>
            <person name="Buchanan P."/>
            <person name="Buyck B."/>
            <person name="Bense V."/>
            <person name="Catcheside P."/>
            <person name="Chovatia M."/>
            <person name="Cooper J."/>
            <person name="Damon W."/>
            <person name="Desjardin D."/>
            <person name="Finy P."/>
            <person name="Geml J."/>
            <person name="Haridas S."/>
            <person name="Hughes K."/>
            <person name="Justo A."/>
            <person name="Karasinski D."/>
            <person name="Kautmanova I."/>
            <person name="Kiss B."/>
            <person name="Kocsube S."/>
            <person name="Kotiranta H."/>
            <person name="LaButti K.M."/>
            <person name="Lechner B.E."/>
            <person name="Liimatainen K."/>
            <person name="Lipzen A."/>
            <person name="Lukacs Z."/>
            <person name="Mihaltcheva S."/>
            <person name="Morgado L.N."/>
            <person name="Niskanen T."/>
            <person name="Noordeloos M.E."/>
            <person name="Ohm R.A."/>
            <person name="Ortiz-Santana B."/>
            <person name="Ovrebo C."/>
            <person name="Racz N."/>
            <person name="Riley R."/>
            <person name="Savchenko A."/>
            <person name="Shiryaev A."/>
            <person name="Soop K."/>
            <person name="Spirin V."/>
            <person name="Szebenyi C."/>
            <person name="Tomsovsky M."/>
            <person name="Tulloss R.E."/>
            <person name="Uehling J."/>
            <person name="Grigoriev I.V."/>
            <person name="Vagvolgyi C."/>
            <person name="Papp T."/>
            <person name="Martin F.M."/>
            <person name="Miettinen O."/>
            <person name="Hibbett D.S."/>
            <person name="Nagy L.G."/>
        </authorList>
    </citation>
    <scope>NUCLEOTIDE SEQUENCE [LARGE SCALE GENOMIC DNA]</scope>
    <source>
        <strain evidence="1 2">CBS 309.79</strain>
    </source>
</reference>
<sequence>MPVVPEPVPSPLPPPPTEVTDAARLPWPPEIWLRVATFLPIDTINSLHSVNRTFFNLVMQNRWKCVVVSTIEANTSLKSYARLLRLADPEIRKYVQVLKVTDTIWEKEMSHGYGLWRTTEYVNTRLLGYKLPANADKGKAALHKVDVEKLRELALKAILLLTEVAHIEIALDNVEGAVFRYLSKPTADSNPTWTSGQITSGATTMVHRRKFLEFVASLTRRILDMPAKRNSKTKGIRISGNPQNFNSFLKPLAKTCGIEELHLTLDGHTAQDSGALMNLTLPFVTSLAPKLKIMKIVYSEECRMDLSNFLLGLPKFPLLRSFTLCASFNVALANDLKGRSLHNFLQAQAKTLRHLNLHLSPDDGQEAHLATWVCRVLRSVWIKSSTIQDVKLVATKTQEEKAAIVDYVGRCGGGLVNLDIGVDYWSTEQLTTLLDAFPKNGGMMRDLHIGVVMLSATMLDLLAERMWWIHRLRLEVMGVGRAGVATTNSKTLKTLFLRDVKKNRYVDWRLRHFEIVICGSEGREEELVLRECIPSAVVLISRRVDETADQA</sequence>
<evidence type="ECO:0000313" key="1">
    <source>
        <dbReference type="EMBL" id="TFK99764.1"/>
    </source>
</evidence>
<keyword evidence="2" id="KW-1185">Reference proteome</keyword>
<organism evidence="1 2">
    <name type="scientific">Pterulicium gracile</name>
    <dbReference type="NCBI Taxonomy" id="1884261"/>
    <lineage>
        <taxon>Eukaryota</taxon>
        <taxon>Fungi</taxon>
        <taxon>Dikarya</taxon>
        <taxon>Basidiomycota</taxon>
        <taxon>Agaricomycotina</taxon>
        <taxon>Agaricomycetes</taxon>
        <taxon>Agaricomycetidae</taxon>
        <taxon>Agaricales</taxon>
        <taxon>Pleurotineae</taxon>
        <taxon>Pterulaceae</taxon>
        <taxon>Pterulicium</taxon>
    </lineage>
</organism>
<evidence type="ECO:0008006" key="3">
    <source>
        <dbReference type="Google" id="ProtNLM"/>
    </source>
</evidence>
<evidence type="ECO:0000313" key="2">
    <source>
        <dbReference type="Proteomes" id="UP000305067"/>
    </source>
</evidence>
<name>A0A5C3QCH5_9AGAR</name>
<protein>
    <recommendedName>
        <fullName evidence="3">F-box domain-containing protein</fullName>
    </recommendedName>
</protein>
<dbReference type="OrthoDB" id="3071584at2759"/>
<proteinExistence type="predicted"/>